<dbReference type="InterPro" id="IPR036690">
    <property type="entry name" value="Fdx_antiC-bd_sf"/>
</dbReference>
<feature type="domain" description="FDX-ACB" evidence="12">
    <location>
        <begin position="265"/>
        <end position="370"/>
    </location>
</feature>
<keyword evidence="6" id="KW-0648">Protein biosynthesis</keyword>
<keyword evidence="7" id="KW-0809">Transit peptide</keyword>
<evidence type="ECO:0000256" key="9">
    <source>
        <dbReference type="ARBA" id="ARBA00023146"/>
    </source>
</evidence>
<name>A0A0F9VPA9_9ZZZZ</name>
<dbReference type="GO" id="GO:0000049">
    <property type="term" value="F:tRNA binding"/>
    <property type="evidence" value="ECO:0007669"/>
    <property type="project" value="InterPro"/>
</dbReference>
<evidence type="ECO:0000259" key="12">
    <source>
        <dbReference type="PROSITE" id="PS51447"/>
    </source>
</evidence>
<comment type="caution">
    <text evidence="13">The sequence shown here is derived from an EMBL/GenBank/DDBJ whole genome shotgun (WGS) entry which is preliminary data.</text>
</comment>
<evidence type="ECO:0000256" key="4">
    <source>
        <dbReference type="ARBA" id="ARBA00022741"/>
    </source>
</evidence>
<dbReference type="GO" id="GO:0005524">
    <property type="term" value="F:ATP binding"/>
    <property type="evidence" value="ECO:0007669"/>
    <property type="project" value="UniProtKB-KW"/>
</dbReference>
<evidence type="ECO:0000259" key="11">
    <source>
        <dbReference type="PROSITE" id="PS50862"/>
    </source>
</evidence>
<dbReference type="Gene3D" id="3.30.70.380">
    <property type="entry name" value="Ferrodoxin-fold anticodon-binding domain"/>
    <property type="match status" value="1"/>
</dbReference>
<dbReference type="InterPro" id="IPR006195">
    <property type="entry name" value="aa-tRNA-synth_II"/>
</dbReference>
<reference evidence="13" key="1">
    <citation type="journal article" date="2015" name="Nature">
        <title>Complex archaea that bridge the gap between prokaryotes and eukaryotes.</title>
        <authorList>
            <person name="Spang A."/>
            <person name="Saw J.H."/>
            <person name="Jorgensen S.L."/>
            <person name="Zaremba-Niedzwiedzka K."/>
            <person name="Martijn J."/>
            <person name="Lind A.E."/>
            <person name="van Eijk R."/>
            <person name="Schleper C."/>
            <person name="Guy L."/>
            <person name="Ettema T.J."/>
        </authorList>
    </citation>
    <scope>NUCLEOTIDE SEQUENCE</scope>
</reference>
<sequence>MSTLLSPEALCSALNLTDLTNPRQGTHAMQLLIQKIRQALIKQWGCKQLLVRSGSVVPIANNYDRLGYPPEGAARDARYTRYVADGYILRTQTSAAIPDLLDGLSLDPPNDLLLLLPGLVYRRDSIDRLHCGEPHQLDLWRVVDANQGSRMSVSELQQMVSVVMAAAVPGLEWRTLASPHPYTERGIQIDVRWRDEWIEVGECGLAAREILNQAGLTGHTGLAMGLGLDRLLMLRKRIPDIRLLRSEDPRVRTQMNDLDTYRPVSAMPPIRRDLSLCVDTWINEELIGDMVRERLPEAENIEALLIKAETGFEDLPASAHQRMGMKPGQKNILLQLTLRHLERTLTDEDANLIRNQVYCLLHQGERQELAQDGS</sequence>
<comment type="similarity">
    <text evidence="2">Belongs to the class-II aminoacyl-tRNA synthetase family.</text>
</comment>
<keyword evidence="3" id="KW-0436">Ligase</keyword>
<dbReference type="InterPro" id="IPR045864">
    <property type="entry name" value="aa-tRNA-synth_II/BPL/LPL"/>
</dbReference>
<evidence type="ECO:0000256" key="5">
    <source>
        <dbReference type="ARBA" id="ARBA00022840"/>
    </source>
</evidence>
<comment type="subcellular location">
    <subcellularLocation>
        <location evidence="1">Mitochondrion matrix</location>
    </subcellularLocation>
</comment>
<dbReference type="InterPro" id="IPR005121">
    <property type="entry name" value="Fdx_antiC-bd"/>
</dbReference>
<evidence type="ECO:0000256" key="1">
    <source>
        <dbReference type="ARBA" id="ARBA00004305"/>
    </source>
</evidence>
<evidence type="ECO:0000256" key="2">
    <source>
        <dbReference type="ARBA" id="ARBA00008226"/>
    </source>
</evidence>
<keyword evidence="8" id="KW-0496">Mitochondrion</keyword>
<organism evidence="13">
    <name type="scientific">marine sediment metagenome</name>
    <dbReference type="NCBI Taxonomy" id="412755"/>
    <lineage>
        <taxon>unclassified sequences</taxon>
        <taxon>metagenomes</taxon>
        <taxon>ecological metagenomes</taxon>
    </lineage>
</organism>
<evidence type="ECO:0000256" key="7">
    <source>
        <dbReference type="ARBA" id="ARBA00022946"/>
    </source>
</evidence>
<feature type="domain" description="Aminoacyl-transfer RNA synthetases class-II family profile" evidence="11">
    <location>
        <begin position="118"/>
        <end position="263"/>
    </location>
</feature>
<keyword evidence="9" id="KW-0030">Aminoacyl-tRNA synthetase</keyword>
<dbReference type="PROSITE" id="PS50862">
    <property type="entry name" value="AA_TRNA_LIGASE_II"/>
    <property type="match status" value="1"/>
</dbReference>
<dbReference type="Gene3D" id="3.30.930.10">
    <property type="entry name" value="Bira Bifunctional Protein, Domain 2"/>
    <property type="match status" value="1"/>
</dbReference>
<keyword evidence="5" id="KW-0067">ATP-binding</keyword>
<dbReference type="Pfam" id="PF01409">
    <property type="entry name" value="tRNA-synt_2d"/>
    <property type="match status" value="1"/>
</dbReference>
<dbReference type="GO" id="GO:0005759">
    <property type="term" value="C:mitochondrial matrix"/>
    <property type="evidence" value="ECO:0007669"/>
    <property type="project" value="UniProtKB-SubCell"/>
</dbReference>
<dbReference type="SUPFAM" id="SSF54991">
    <property type="entry name" value="Anticodon-binding domain of PheRS"/>
    <property type="match status" value="1"/>
</dbReference>
<evidence type="ECO:0000256" key="10">
    <source>
        <dbReference type="ARBA" id="ARBA00031194"/>
    </source>
</evidence>
<evidence type="ECO:0000256" key="8">
    <source>
        <dbReference type="ARBA" id="ARBA00023128"/>
    </source>
</evidence>
<dbReference type="EMBL" id="LAZR01000469">
    <property type="protein sequence ID" value="KKN67633.1"/>
    <property type="molecule type" value="Genomic_DNA"/>
</dbReference>
<dbReference type="GO" id="GO:0006412">
    <property type="term" value="P:translation"/>
    <property type="evidence" value="ECO:0007669"/>
    <property type="project" value="UniProtKB-KW"/>
</dbReference>
<proteinExistence type="inferred from homology"/>
<gene>
    <name evidence="13" type="ORF">LCGC14_0459730</name>
</gene>
<dbReference type="InterPro" id="IPR002319">
    <property type="entry name" value="Phenylalanyl-tRNA_Synthase"/>
</dbReference>
<dbReference type="SUPFAM" id="SSF55681">
    <property type="entry name" value="Class II aaRS and biotin synthetases"/>
    <property type="match status" value="1"/>
</dbReference>
<keyword evidence="4" id="KW-0547">Nucleotide-binding</keyword>
<dbReference type="PROSITE" id="PS51447">
    <property type="entry name" value="FDX_ACB"/>
    <property type="match status" value="1"/>
</dbReference>
<evidence type="ECO:0000313" key="13">
    <source>
        <dbReference type="EMBL" id="KKN67633.1"/>
    </source>
</evidence>
<evidence type="ECO:0000256" key="6">
    <source>
        <dbReference type="ARBA" id="ARBA00022917"/>
    </source>
</evidence>
<accession>A0A0F9VPA9</accession>
<evidence type="ECO:0000256" key="3">
    <source>
        <dbReference type="ARBA" id="ARBA00022598"/>
    </source>
</evidence>
<dbReference type="SMART" id="SM00896">
    <property type="entry name" value="FDX-ACB"/>
    <property type="match status" value="1"/>
</dbReference>
<protein>
    <recommendedName>
        <fullName evidence="10">Phenylalanyl-tRNA synthetase</fullName>
    </recommendedName>
</protein>
<dbReference type="GO" id="GO:0043039">
    <property type="term" value="P:tRNA aminoacylation"/>
    <property type="evidence" value="ECO:0007669"/>
    <property type="project" value="InterPro"/>
</dbReference>
<dbReference type="AlphaFoldDB" id="A0A0F9VPA9"/>
<dbReference type="GO" id="GO:0004812">
    <property type="term" value="F:aminoacyl-tRNA ligase activity"/>
    <property type="evidence" value="ECO:0007669"/>
    <property type="project" value="UniProtKB-KW"/>
</dbReference>